<comment type="caution">
    <text evidence="3">The sequence shown here is derived from an EMBL/GenBank/DDBJ whole genome shotgun (WGS) entry which is preliminary data.</text>
</comment>
<protein>
    <submittedName>
        <fullName evidence="3">LuxR family transcriptional regulator</fullName>
    </submittedName>
</protein>
<dbReference type="SUPFAM" id="SSF46894">
    <property type="entry name" value="C-terminal effector domain of the bipartite response regulators"/>
    <property type="match status" value="1"/>
</dbReference>
<organism evidence="3 4">
    <name type="scientific">Sphingorhabdus profundilacus</name>
    <dbReference type="NCBI Taxonomy" id="2509718"/>
    <lineage>
        <taxon>Bacteria</taxon>
        <taxon>Pseudomonadati</taxon>
        <taxon>Pseudomonadota</taxon>
        <taxon>Alphaproteobacteria</taxon>
        <taxon>Sphingomonadales</taxon>
        <taxon>Sphingomonadaceae</taxon>
        <taxon>Sphingorhabdus</taxon>
    </lineage>
</organism>
<reference evidence="3 4" key="1">
    <citation type="submission" date="2019-01" db="EMBL/GenBank/DDBJ databases">
        <title>Sphingorhabdus lacus sp.nov., isolated from an oligotrophic freshwater lake.</title>
        <authorList>
            <person name="Park M."/>
        </authorList>
    </citation>
    <scope>NUCLEOTIDE SEQUENCE [LARGE SCALE GENOMIC DNA]</scope>
    <source>
        <strain evidence="3 4">IMCC26285</strain>
    </source>
</reference>
<gene>
    <name evidence="3" type="ORF">EUU23_10450</name>
</gene>
<feature type="transmembrane region" description="Helical" evidence="1">
    <location>
        <begin position="156"/>
        <end position="177"/>
    </location>
</feature>
<keyword evidence="1" id="KW-0812">Transmembrane</keyword>
<dbReference type="AlphaFoldDB" id="A0A6I4LXF0"/>
<dbReference type="InterPro" id="IPR000792">
    <property type="entry name" value="Tscrpt_reg_LuxR_C"/>
</dbReference>
<keyword evidence="4" id="KW-1185">Reference proteome</keyword>
<dbReference type="EMBL" id="SDWJ01000002">
    <property type="protein sequence ID" value="MVZ98112.1"/>
    <property type="molecule type" value="Genomic_DNA"/>
</dbReference>
<evidence type="ECO:0000259" key="2">
    <source>
        <dbReference type="SMART" id="SM00421"/>
    </source>
</evidence>
<dbReference type="InterPro" id="IPR016032">
    <property type="entry name" value="Sig_transdc_resp-reg_C-effctor"/>
</dbReference>
<dbReference type="GO" id="GO:0006355">
    <property type="term" value="P:regulation of DNA-templated transcription"/>
    <property type="evidence" value="ECO:0007669"/>
    <property type="project" value="InterPro"/>
</dbReference>
<evidence type="ECO:0000313" key="4">
    <source>
        <dbReference type="Proteomes" id="UP000471147"/>
    </source>
</evidence>
<keyword evidence="1" id="KW-0472">Membrane</keyword>
<sequence length="183" mass="20081">MTQHELAALKDIHKECLRLTGRNYSSKEIARMLGISKHTVDQRLRTATQRMGASSRHEAARRFCDMDVLQTRPTQTPDLCDPVLYDAAYIPVSGMSSRDGEPDSEKDPLYGTAKSKLQDAQAPYSFADASKIETLFSNPVLFGEEPRSWLSLRAKALLVVGIAAISLLAFGAAIAALEALSRI</sequence>
<dbReference type="InterPro" id="IPR036388">
    <property type="entry name" value="WH-like_DNA-bd_sf"/>
</dbReference>
<dbReference type="Gene3D" id="1.10.10.10">
    <property type="entry name" value="Winged helix-like DNA-binding domain superfamily/Winged helix DNA-binding domain"/>
    <property type="match status" value="1"/>
</dbReference>
<keyword evidence="1" id="KW-1133">Transmembrane helix</keyword>
<accession>A0A6I4LXF0</accession>
<dbReference type="Proteomes" id="UP000471147">
    <property type="component" value="Unassembled WGS sequence"/>
</dbReference>
<evidence type="ECO:0000313" key="3">
    <source>
        <dbReference type="EMBL" id="MVZ98112.1"/>
    </source>
</evidence>
<feature type="domain" description="HTH luxR-type" evidence="2">
    <location>
        <begin position="6"/>
        <end position="63"/>
    </location>
</feature>
<name>A0A6I4LXF0_9SPHN</name>
<dbReference type="GO" id="GO:0003677">
    <property type="term" value="F:DNA binding"/>
    <property type="evidence" value="ECO:0007669"/>
    <property type="project" value="InterPro"/>
</dbReference>
<evidence type="ECO:0000256" key="1">
    <source>
        <dbReference type="SAM" id="Phobius"/>
    </source>
</evidence>
<dbReference type="SMART" id="SM00421">
    <property type="entry name" value="HTH_LUXR"/>
    <property type="match status" value="1"/>
</dbReference>
<proteinExistence type="predicted"/>
<dbReference type="Pfam" id="PF00196">
    <property type="entry name" value="GerE"/>
    <property type="match status" value="1"/>
</dbReference>
<dbReference type="OrthoDB" id="7501479at2"/>